<organism evidence="2 3">
    <name type="scientific">Fusarium mundagurra</name>
    <dbReference type="NCBI Taxonomy" id="1567541"/>
    <lineage>
        <taxon>Eukaryota</taxon>
        <taxon>Fungi</taxon>
        <taxon>Dikarya</taxon>
        <taxon>Ascomycota</taxon>
        <taxon>Pezizomycotina</taxon>
        <taxon>Sordariomycetes</taxon>
        <taxon>Hypocreomycetidae</taxon>
        <taxon>Hypocreales</taxon>
        <taxon>Nectriaceae</taxon>
        <taxon>Fusarium</taxon>
        <taxon>Fusarium fujikuroi species complex</taxon>
    </lineage>
</organism>
<accession>A0A8H5Y3U2</accession>
<dbReference type="Pfam" id="PF06985">
    <property type="entry name" value="HET"/>
    <property type="match status" value="1"/>
</dbReference>
<keyword evidence="3" id="KW-1185">Reference proteome</keyword>
<dbReference type="InterPro" id="IPR010730">
    <property type="entry name" value="HET"/>
</dbReference>
<dbReference type="EMBL" id="JAAOAN010000520">
    <property type="protein sequence ID" value="KAF5704260.1"/>
    <property type="molecule type" value="Genomic_DNA"/>
</dbReference>
<dbReference type="OrthoDB" id="5428863at2759"/>
<evidence type="ECO:0000259" key="1">
    <source>
        <dbReference type="Pfam" id="PF06985"/>
    </source>
</evidence>
<evidence type="ECO:0000313" key="2">
    <source>
        <dbReference type="EMBL" id="KAF5704260.1"/>
    </source>
</evidence>
<reference evidence="2 3" key="1">
    <citation type="submission" date="2020-05" db="EMBL/GenBank/DDBJ databases">
        <title>Identification and distribution of gene clusters putatively required for synthesis of sphingolipid metabolism inhibitors in phylogenetically diverse species of the filamentous fungus Fusarium.</title>
        <authorList>
            <person name="Kim H.-S."/>
            <person name="Busman M."/>
            <person name="Brown D.W."/>
            <person name="Divon H."/>
            <person name="Uhlig S."/>
            <person name="Proctor R.H."/>
        </authorList>
    </citation>
    <scope>NUCLEOTIDE SEQUENCE [LARGE SCALE GENOMIC DNA]</scope>
    <source>
        <strain evidence="2 3">NRRL 66235</strain>
    </source>
</reference>
<sequence length="307" mass="34257">MGSACPLCRFLATIASVRHPSPPPDPSDEIKYRLVVQDFTYAFGQLLANTVKDTSLYNFKVLGIGTEWSYNMMITDCCILPVDSNSQNPKWPTFRELDAGSIDFGILRGWLRYCKTHHSSSCAPLTQPFWNDIPGLKLIDCRTRQIVNAPSSATYVALSYVWGKSHAAEATGMTFSRHCLPGVVPRTIEDAIQVVLGLDLQYLWVDKYCIDQSSNTELAQQISIMDKIYNAAFCTIITACGDDASFGLPGVGSTKRQEQPAIRLNGQVWVSSLKDPKLVTEASAWASRAWTYQEGLFSRRRLMFTDE</sequence>
<proteinExistence type="predicted"/>
<feature type="domain" description="Heterokaryon incompatibility" evidence="1">
    <location>
        <begin position="155"/>
        <end position="294"/>
    </location>
</feature>
<gene>
    <name evidence="2" type="ORF">FMUND_12616</name>
</gene>
<dbReference type="PANTHER" id="PTHR33112">
    <property type="entry name" value="DOMAIN PROTEIN, PUTATIVE-RELATED"/>
    <property type="match status" value="1"/>
</dbReference>
<protein>
    <submittedName>
        <fullName evidence="2">Het-domain-containing protein</fullName>
    </submittedName>
</protein>
<dbReference type="PANTHER" id="PTHR33112:SF1">
    <property type="entry name" value="HETEROKARYON INCOMPATIBILITY DOMAIN-CONTAINING PROTEIN"/>
    <property type="match status" value="1"/>
</dbReference>
<evidence type="ECO:0000313" key="3">
    <source>
        <dbReference type="Proteomes" id="UP000544331"/>
    </source>
</evidence>
<dbReference type="AlphaFoldDB" id="A0A8H5Y3U2"/>
<name>A0A8H5Y3U2_9HYPO</name>
<comment type="caution">
    <text evidence="2">The sequence shown here is derived from an EMBL/GenBank/DDBJ whole genome shotgun (WGS) entry which is preliminary data.</text>
</comment>
<dbReference type="Proteomes" id="UP000544331">
    <property type="component" value="Unassembled WGS sequence"/>
</dbReference>